<dbReference type="InterPro" id="IPR002575">
    <property type="entry name" value="Aminoglycoside_PTrfase"/>
</dbReference>
<feature type="domain" description="Aminoglycoside phosphotransferase" evidence="1">
    <location>
        <begin position="28"/>
        <end position="250"/>
    </location>
</feature>
<dbReference type="GO" id="GO:0016740">
    <property type="term" value="F:transferase activity"/>
    <property type="evidence" value="ECO:0007669"/>
    <property type="project" value="UniProtKB-KW"/>
</dbReference>
<dbReference type="InterPro" id="IPR011009">
    <property type="entry name" value="Kinase-like_dom_sf"/>
</dbReference>
<dbReference type="EMBL" id="CP022196">
    <property type="protein sequence ID" value="ATG48453.1"/>
    <property type="molecule type" value="Genomic_DNA"/>
</dbReference>
<reference evidence="2 3" key="1">
    <citation type="submission" date="2017-06" db="EMBL/GenBank/DDBJ databases">
        <title>Celeribacter sp. TSPH2 complete genome sequence.</title>
        <authorList>
            <person name="Woo J.-H."/>
            <person name="Kim H.-S."/>
        </authorList>
    </citation>
    <scope>NUCLEOTIDE SEQUENCE [LARGE SCALE GENOMIC DNA]</scope>
    <source>
        <strain evidence="2 3">TSPH2</strain>
    </source>
</reference>
<protein>
    <submittedName>
        <fullName evidence="2">Aminoglycoside phosphotransferase</fullName>
    </submittedName>
</protein>
<dbReference type="Proteomes" id="UP000217935">
    <property type="component" value="Chromosome"/>
</dbReference>
<dbReference type="Pfam" id="PF01636">
    <property type="entry name" value="APH"/>
    <property type="match status" value="1"/>
</dbReference>
<dbReference type="KEGG" id="ceh:CEW89_13290"/>
<accession>A0A291GD30</accession>
<dbReference type="STRING" id="1758178.GCA_001550095_03937"/>
<name>A0A291GD30_9RHOB</name>
<dbReference type="OrthoDB" id="7334546at2"/>
<dbReference type="Gene3D" id="3.90.1200.10">
    <property type="match status" value="1"/>
</dbReference>
<organism evidence="2 3">
    <name type="scientific">Celeribacter ethanolicus</name>
    <dbReference type="NCBI Taxonomy" id="1758178"/>
    <lineage>
        <taxon>Bacteria</taxon>
        <taxon>Pseudomonadati</taxon>
        <taxon>Pseudomonadota</taxon>
        <taxon>Alphaproteobacteria</taxon>
        <taxon>Rhodobacterales</taxon>
        <taxon>Roseobacteraceae</taxon>
        <taxon>Celeribacter</taxon>
    </lineage>
</organism>
<evidence type="ECO:0000313" key="2">
    <source>
        <dbReference type="EMBL" id="ATG48453.1"/>
    </source>
</evidence>
<evidence type="ECO:0000313" key="3">
    <source>
        <dbReference type="Proteomes" id="UP000217935"/>
    </source>
</evidence>
<sequence length="286" mass="31512">MSCAADLPPKGLRDLVAQRVTAPVCWVRLPGGRTNRSWRVRGATCDWVVKLFDASRSNRLFPNDPQAERQALIALAGQGLGPDFVAEFELQGEVGLIYDYVEGALSGKTDHRTIRALGRLHHLTPPPGLRQIDVCPVVLLEQGRSFLRGLDTLLVRHLIATEPAPSPVPGGREVFLHGDPVPANVLIHDGRLRFIDWQCPARGDATADLAIALSPAMHHVYGRGIFAKAEQETALAAYPEADTIARYRQLAPFYRWRMAAYCAWKVARGEAIYEVAAEAELNPERA</sequence>
<dbReference type="AlphaFoldDB" id="A0A291GD30"/>
<proteinExistence type="predicted"/>
<keyword evidence="3" id="KW-1185">Reference proteome</keyword>
<dbReference type="RefSeq" id="WP_096806212.1">
    <property type="nucleotide sequence ID" value="NZ_CP022196.1"/>
</dbReference>
<keyword evidence="2" id="KW-0808">Transferase</keyword>
<gene>
    <name evidence="2" type="ORF">CEW89_13290</name>
</gene>
<dbReference type="SUPFAM" id="SSF56112">
    <property type="entry name" value="Protein kinase-like (PK-like)"/>
    <property type="match status" value="1"/>
</dbReference>
<evidence type="ECO:0000259" key="1">
    <source>
        <dbReference type="Pfam" id="PF01636"/>
    </source>
</evidence>